<organism evidence="1 2">
    <name type="scientific">Trifolium pratense</name>
    <name type="common">Red clover</name>
    <dbReference type="NCBI Taxonomy" id="57577"/>
    <lineage>
        <taxon>Eukaryota</taxon>
        <taxon>Viridiplantae</taxon>
        <taxon>Streptophyta</taxon>
        <taxon>Embryophyta</taxon>
        <taxon>Tracheophyta</taxon>
        <taxon>Spermatophyta</taxon>
        <taxon>Magnoliopsida</taxon>
        <taxon>eudicotyledons</taxon>
        <taxon>Gunneridae</taxon>
        <taxon>Pentapetalae</taxon>
        <taxon>rosids</taxon>
        <taxon>fabids</taxon>
        <taxon>Fabales</taxon>
        <taxon>Fabaceae</taxon>
        <taxon>Papilionoideae</taxon>
        <taxon>50 kb inversion clade</taxon>
        <taxon>NPAAA clade</taxon>
        <taxon>Hologalegina</taxon>
        <taxon>IRL clade</taxon>
        <taxon>Trifolieae</taxon>
        <taxon>Trifolium</taxon>
    </lineage>
</organism>
<dbReference type="Proteomes" id="UP000236291">
    <property type="component" value="Unassembled WGS sequence"/>
</dbReference>
<accession>A0A2K3M2T9</accession>
<dbReference type="SUPFAM" id="SSF53756">
    <property type="entry name" value="UDP-Glycosyltransferase/glycogen phosphorylase"/>
    <property type="match status" value="1"/>
</dbReference>
<evidence type="ECO:0000313" key="1">
    <source>
        <dbReference type="EMBL" id="PNX85117.1"/>
    </source>
</evidence>
<name>A0A2K3M2T9_TRIPR</name>
<comment type="caution">
    <text evidence="1">The sequence shown here is derived from an EMBL/GenBank/DDBJ whole genome shotgun (WGS) entry which is preliminary data.</text>
</comment>
<dbReference type="ExpressionAtlas" id="A0A2K3M2T9">
    <property type="expression patterns" value="baseline"/>
</dbReference>
<dbReference type="EMBL" id="ASHM01048009">
    <property type="protein sequence ID" value="PNX85117.1"/>
    <property type="molecule type" value="Genomic_DNA"/>
</dbReference>
<dbReference type="AlphaFoldDB" id="A0A2K3M2T9"/>
<keyword evidence="1" id="KW-0808">Transferase</keyword>
<dbReference type="GO" id="GO:0016740">
    <property type="term" value="F:transferase activity"/>
    <property type="evidence" value="ECO:0007669"/>
    <property type="project" value="UniProtKB-KW"/>
</dbReference>
<sequence>MLKLVELLAIHNLHTTFLNTKYIRNRLIQFNYDIQALLECYPKLQFKTISDFHDDEEEHPGFGEKIGDVVVALTLYGKPLLRDIVVSEKISCMIVDGIFRDLAIDLAHDL</sequence>
<protein>
    <submittedName>
        <fullName evidence="1">UDP-glycosyltransferase 85A1-like protein</fullName>
    </submittedName>
</protein>
<proteinExistence type="predicted"/>
<reference evidence="1 2" key="2">
    <citation type="journal article" date="2017" name="Front. Plant Sci.">
        <title>Gene Classification and Mining of Molecular Markers Useful in Red Clover (Trifolium pratense) Breeding.</title>
        <authorList>
            <person name="Istvanek J."/>
            <person name="Dluhosova J."/>
            <person name="Dluhos P."/>
            <person name="Patkova L."/>
            <person name="Nedelnik J."/>
            <person name="Repkova J."/>
        </authorList>
    </citation>
    <scope>NUCLEOTIDE SEQUENCE [LARGE SCALE GENOMIC DNA]</scope>
    <source>
        <strain evidence="2">cv. Tatra</strain>
        <tissue evidence="1">Young leaves</tissue>
    </source>
</reference>
<reference evidence="1 2" key="1">
    <citation type="journal article" date="2014" name="Am. J. Bot.">
        <title>Genome assembly and annotation for red clover (Trifolium pratense; Fabaceae).</title>
        <authorList>
            <person name="Istvanek J."/>
            <person name="Jaros M."/>
            <person name="Krenek A."/>
            <person name="Repkova J."/>
        </authorList>
    </citation>
    <scope>NUCLEOTIDE SEQUENCE [LARGE SCALE GENOMIC DNA]</scope>
    <source>
        <strain evidence="2">cv. Tatra</strain>
        <tissue evidence="1">Young leaves</tissue>
    </source>
</reference>
<dbReference type="Gene3D" id="3.40.50.2000">
    <property type="entry name" value="Glycogen Phosphorylase B"/>
    <property type="match status" value="1"/>
</dbReference>
<gene>
    <name evidence="1" type="ORF">L195_g041183</name>
</gene>
<evidence type="ECO:0000313" key="2">
    <source>
        <dbReference type="Proteomes" id="UP000236291"/>
    </source>
</evidence>